<dbReference type="Pfam" id="PF00487">
    <property type="entry name" value="FA_desaturase"/>
    <property type="match status" value="1"/>
</dbReference>
<evidence type="ECO:0000256" key="8">
    <source>
        <dbReference type="ARBA" id="ARBA00022692"/>
    </source>
</evidence>
<dbReference type="GO" id="GO:0006665">
    <property type="term" value="P:sphingolipid metabolic process"/>
    <property type="evidence" value="ECO:0007669"/>
    <property type="project" value="UniProtKB-KW"/>
</dbReference>
<dbReference type="InterPro" id="IPR001199">
    <property type="entry name" value="Cyt_B5-like_heme/steroid-bd"/>
</dbReference>
<dbReference type="OrthoDB" id="260091at2759"/>
<evidence type="ECO:0000256" key="6">
    <source>
        <dbReference type="ARBA" id="ARBA00016939"/>
    </source>
</evidence>
<evidence type="ECO:0000256" key="15">
    <source>
        <dbReference type="ARBA" id="ARBA00023136"/>
    </source>
</evidence>
<dbReference type="Pfam" id="PF00173">
    <property type="entry name" value="Cyt-b5"/>
    <property type="match status" value="1"/>
</dbReference>
<comment type="subcellular location">
    <subcellularLocation>
        <location evidence="1">Membrane</location>
        <topology evidence="1">Multi-pass membrane protein</topology>
    </subcellularLocation>
</comment>
<keyword evidence="11 16" id="KW-1133">Transmembrane helix</keyword>
<evidence type="ECO:0000256" key="14">
    <source>
        <dbReference type="ARBA" id="ARBA00023098"/>
    </source>
</evidence>
<keyword evidence="10" id="KW-0746">Sphingolipid metabolism</keyword>
<protein>
    <recommendedName>
        <fullName evidence="6">Delta 8-(E)-sphingolipid desaturase</fullName>
        <ecNumber evidence="5">1.14.19.18</ecNumber>
    </recommendedName>
</protein>
<evidence type="ECO:0000313" key="18">
    <source>
        <dbReference type="EMBL" id="KAF2031691.1"/>
    </source>
</evidence>
<keyword evidence="8 16" id="KW-0812">Transmembrane</keyword>
<dbReference type="InterPro" id="IPR012171">
    <property type="entry name" value="Fatty_acid_desaturase"/>
</dbReference>
<dbReference type="EC" id="1.14.19.18" evidence="5"/>
<dbReference type="AlphaFoldDB" id="A0A9P4HB31"/>
<evidence type="ECO:0000256" key="16">
    <source>
        <dbReference type="SAM" id="Phobius"/>
    </source>
</evidence>
<keyword evidence="19" id="KW-1185">Reference proteome</keyword>
<accession>A0A9P4HB31</accession>
<evidence type="ECO:0000256" key="11">
    <source>
        <dbReference type="ARBA" id="ARBA00022989"/>
    </source>
</evidence>
<comment type="similarity">
    <text evidence="4">Belongs to the fatty acid desaturase type 1 family.</text>
</comment>
<dbReference type="SMART" id="SM01117">
    <property type="entry name" value="Cyt-b5"/>
    <property type="match status" value="1"/>
</dbReference>
<evidence type="ECO:0000313" key="19">
    <source>
        <dbReference type="Proteomes" id="UP000799777"/>
    </source>
</evidence>
<reference evidence="18" key="1">
    <citation type="journal article" date="2020" name="Stud. Mycol.">
        <title>101 Dothideomycetes genomes: a test case for predicting lifestyles and emergence of pathogens.</title>
        <authorList>
            <person name="Haridas S."/>
            <person name="Albert R."/>
            <person name="Binder M."/>
            <person name="Bloem J."/>
            <person name="Labutti K."/>
            <person name="Salamov A."/>
            <person name="Andreopoulos B."/>
            <person name="Baker S."/>
            <person name="Barry K."/>
            <person name="Bills G."/>
            <person name="Bluhm B."/>
            <person name="Cannon C."/>
            <person name="Castanera R."/>
            <person name="Culley D."/>
            <person name="Daum C."/>
            <person name="Ezra D."/>
            <person name="Gonzalez J."/>
            <person name="Henrissat B."/>
            <person name="Kuo A."/>
            <person name="Liang C."/>
            <person name="Lipzen A."/>
            <person name="Lutzoni F."/>
            <person name="Magnuson J."/>
            <person name="Mondo S."/>
            <person name="Nolan M."/>
            <person name="Ohm R."/>
            <person name="Pangilinan J."/>
            <person name="Park H.-J."/>
            <person name="Ramirez L."/>
            <person name="Alfaro M."/>
            <person name="Sun H."/>
            <person name="Tritt A."/>
            <person name="Yoshinaga Y."/>
            <person name="Zwiers L.-H."/>
            <person name="Turgeon B."/>
            <person name="Goodwin S."/>
            <person name="Spatafora J."/>
            <person name="Crous P."/>
            <person name="Grigoriev I."/>
        </authorList>
    </citation>
    <scope>NUCLEOTIDE SEQUENCE</scope>
    <source>
        <strain evidence="18">CBS 110217</strain>
    </source>
</reference>
<dbReference type="GO" id="GO:0016717">
    <property type="term" value="F:oxidoreductase activity, acting on paired donors, with oxidation of a pair of donors resulting in the reduction of molecular oxygen to two molecules of water"/>
    <property type="evidence" value="ECO:0007669"/>
    <property type="project" value="TreeGrafter"/>
</dbReference>
<evidence type="ECO:0000256" key="3">
    <source>
        <dbReference type="ARBA" id="ARBA00004991"/>
    </source>
</evidence>
<evidence type="ECO:0000256" key="7">
    <source>
        <dbReference type="ARBA" id="ARBA00022617"/>
    </source>
</evidence>
<feature type="transmembrane region" description="Helical" evidence="16">
    <location>
        <begin position="401"/>
        <end position="420"/>
    </location>
</feature>
<feature type="transmembrane region" description="Helical" evidence="16">
    <location>
        <begin position="426"/>
        <end position="446"/>
    </location>
</feature>
<evidence type="ECO:0000256" key="10">
    <source>
        <dbReference type="ARBA" id="ARBA00022919"/>
    </source>
</evidence>
<dbReference type="PANTHER" id="PTHR19353:SF30">
    <property type="entry name" value="DELTA 8-(E)-SPHINGOLIPID DESATURASE"/>
    <property type="match status" value="1"/>
</dbReference>
<dbReference type="InterPro" id="IPR036400">
    <property type="entry name" value="Cyt_B5-like_heme/steroid_sf"/>
</dbReference>
<name>A0A9P4HB31_9PLEO</name>
<keyword evidence="12" id="KW-0560">Oxidoreductase</keyword>
<keyword evidence="13" id="KW-0408">Iron</keyword>
<evidence type="ECO:0000256" key="1">
    <source>
        <dbReference type="ARBA" id="ARBA00004141"/>
    </source>
</evidence>
<evidence type="ECO:0000256" key="2">
    <source>
        <dbReference type="ARBA" id="ARBA00004760"/>
    </source>
</evidence>
<evidence type="ECO:0000259" key="17">
    <source>
        <dbReference type="PROSITE" id="PS50255"/>
    </source>
</evidence>
<comment type="pathway">
    <text evidence="3">Sphingolipid metabolism.</text>
</comment>
<comment type="pathway">
    <text evidence="2">Lipid metabolism; sphingolipid metabolism.</text>
</comment>
<dbReference type="EMBL" id="ML978179">
    <property type="protein sequence ID" value="KAF2031691.1"/>
    <property type="molecule type" value="Genomic_DNA"/>
</dbReference>
<proteinExistence type="inferred from homology"/>
<gene>
    <name evidence="18" type="ORF">EK21DRAFT_62852</name>
</gene>
<evidence type="ECO:0000256" key="13">
    <source>
        <dbReference type="ARBA" id="ARBA00023004"/>
    </source>
</evidence>
<dbReference type="Proteomes" id="UP000799777">
    <property type="component" value="Unassembled WGS sequence"/>
</dbReference>
<dbReference type="GO" id="GO:0046872">
    <property type="term" value="F:metal ion binding"/>
    <property type="evidence" value="ECO:0007669"/>
    <property type="project" value="UniProtKB-KW"/>
</dbReference>
<dbReference type="GO" id="GO:0016020">
    <property type="term" value="C:membrane"/>
    <property type="evidence" value="ECO:0007669"/>
    <property type="project" value="UniProtKB-SubCell"/>
</dbReference>
<feature type="domain" description="Cytochrome b5 heme-binding" evidence="17">
    <location>
        <begin position="4"/>
        <end position="79"/>
    </location>
</feature>
<dbReference type="PIRSF" id="PIRSF015921">
    <property type="entry name" value="FA_sphinglp_des"/>
    <property type="match status" value="1"/>
</dbReference>
<feature type="transmembrane region" description="Helical" evidence="16">
    <location>
        <begin position="279"/>
        <end position="301"/>
    </location>
</feature>
<dbReference type="PANTHER" id="PTHR19353">
    <property type="entry name" value="FATTY ACID DESATURASE 2"/>
    <property type="match status" value="1"/>
</dbReference>
<keyword evidence="9" id="KW-0479">Metal-binding</keyword>
<evidence type="ECO:0000256" key="12">
    <source>
        <dbReference type="ARBA" id="ARBA00023002"/>
    </source>
</evidence>
<dbReference type="PROSITE" id="PS50255">
    <property type="entry name" value="CYTOCHROME_B5_2"/>
    <property type="match status" value="1"/>
</dbReference>
<evidence type="ECO:0000256" key="9">
    <source>
        <dbReference type="ARBA" id="ARBA00022723"/>
    </source>
</evidence>
<keyword evidence="14" id="KW-0443">Lipid metabolism</keyword>
<evidence type="ECO:0000256" key="5">
    <source>
        <dbReference type="ARBA" id="ARBA00012019"/>
    </source>
</evidence>
<organism evidence="18 19">
    <name type="scientific">Setomelanomma holmii</name>
    <dbReference type="NCBI Taxonomy" id="210430"/>
    <lineage>
        <taxon>Eukaryota</taxon>
        <taxon>Fungi</taxon>
        <taxon>Dikarya</taxon>
        <taxon>Ascomycota</taxon>
        <taxon>Pezizomycotina</taxon>
        <taxon>Dothideomycetes</taxon>
        <taxon>Pleosporomycetidae</taxon>
        <taxon>Pleosporales</taxon>
        <taxon>Pleosporineae</taxon>
        <taxon>Phaeosphaeriaceae</taxon>
        <taxon>Setomelanomma</taxon>
    </lineage>
</organism>
<keyword evidence="7" id="KW-0349">Heme</keyword>
<evidence type="ECO:0000256" key="4">
    <source>
        <dbReference type="ARBA" id="ARBA00009295"/>
    </source>
</evidence>
<dbReference type="InterPro" id="IPR005804">
    <property type="entry name" value="FA_desaturase_dom"/>
</dbReference>
<dbReference type="Gene3D" id="3.10.120.10">
    <property type="entry name" value="Cytochrome b5-like heme/steroid binding domain"/>
    <property type="match status" value="1"/>
</dbReference>
<comment type="caution">
    <text evidence="18">The sequence shown here is derived from an EMBL/GenBank/DDBJ whole genome shotgun (WGS) entry which is preliminary data.</text>
</comment>
<keyword evidence="15 16" id="KW-0472">Membrane</keyword>
<sequence length="563" mass="64669">MSRFNLVSPEEIARLIAQGQPVVVHEGYALNLGEWLDKHPGGRLAILHMVGRDATDEINIYHTSKALLMMKQYRFGRVQLPWANMDPPIRSPDYYINLEMRKKAKAMAVGGDRRSKKSIDLGSAAAVIGKKLSSTGTCVCRTTGSPCVGVEKLPLSENDPLSTAQEKIRNRERHAIDLEKKEVEQGLKENPLAQDVETQQAILLDYRALHEQIKQEGLYQCRYSCYARESVRYGLLFAAFIGLLYIKWYLTSAIFLGLFWQQIMFTAHDAGHRGISGNFVIDTLIGAFIADFCCGLSIGWWKSSHNVHHLVTNMPEHDPDLQNIPLFTTTPTYMKSILSSFYNYQFVWDAAADYMIPYQKYAYYPVMAFARFNLYMLSWMHLCSPRAVQLGAAWWTRHVELVFMACYWYLFGYQLIWLYLPNWPVRVGFVIVSHLVTMLLHVQITLSHWGMPTSDLGPVESFPARQLRMTMDVQCPAWLDWVHGGLQFQAVHHLFPRVPRHNLRRGQELVREFCEKTGLRYHCYGFQKGNQIVMSRLEEVSQMVTMMVECQKSMAETGESGLH</sequence>
<feature type="transmembrane region" description="Helical" evidence="16">
    <location>
        <begin position="233"/>
        <end position="259"/>
    </location>
</feature>
<dbReference type="CDD" id="cd03506">
    <property type="entry name" value="Delta6-FADS-like"/>
    <property type="match status" value="1"/>
</dbReference>
<feature type="transmembrane region" description="Helical" evidence="16">
    <location>
        <begin position="361"/>
        <end position="380"/>
    </location>
</feature>
<dbReference type="SUPFAM" id="SSF55856">
    <property type="entry name" value="Cytochrome b5-like heme/steroid binding domain"/>
    <property type="match status" value="1"/>
</dbReference>